<feature type="domain" description="Cytochrome b5 heme-binding" evidence="1">
    <location>
        <begin position="91"/>
        <end position="163"/>
    </location>
</feature>
<dbReference type="SMART" id="SM01117">
    <property type="entry name" value="Cyt-b5"/>
    <property type="match status" value="1"/>
</dbReference>
<dbReference type="SUPFAM" id="SSF55856">
    <property type="entry name" value="Cytochrome b5-like heme/steroid binding domain"/>
    <property type="match status" value="1"/>
</dbReference>
<evidence type="ECO:0000259" key="1">
    <source>
        <dbReference type="SMART" id="SM01117"/>
    </source>
</evidence>
<dbReference type="Proteomes" id="UP000253314">
    <property type="component" value="Unassembled WGS sequence"/>
</dbReference>
<gene>
    <name evidence="2" type="ORF">DS031_02940</name>
</gene>
<protein>
    <submittedName>
        <fullName evidence="2">Cytochrome b5</fullName>
    </submittedName>
</protein>
<dbReference type="RefSeq" id="WP_113804446.1">
    <property type="nucleotide sequence ID" value="NZ_QOCW01000002.1"/>
</dbReference>
<comment type="caution">
    <text evidence="2">The sequence shown here is derived from an EMBL/GenBank/DDBJ whole genome shotgun (WGS) entry which is preliminary data.</text>
</comment>
<dbReference type="AlphaFoldDB" id="A0A366XZH2"/>
<name>A0A366XZH2_9BACI</name>
<keyword evidence="3" id="KW-1185">Reference proteome</keyword>
<dbReference type="Pfam" id="PF00173">
    <property type="entry name" value="Cyt-b5"/>
    <property type="match status" value="1"/>
</dbReference>
<reference evidence="2 3" key="1">
    <citation type="submission" date="2018-07" db="EMBL/GenBank/DDBJ databases">
        <title>Lottiidibacillus patelloidae gen. nov., sp. nov., isolated from the intestinal tract of a marine limpet and the reclassification of B. taeanensis BH030017T, B. algicola KMM 3737T and B. hwajinpoensis SW-72T as genus Lottiidibacillus.</title>
        <authorList>
            <person name="Liu R."/>
            <person name="Huang Z."/>
        </authorList>
    </citation>
    <scope>NUCLEOTIDE SEQUENCE [LARGE SCALE GENOMIC DNA]</scope>
    <source>
        <strain evidence="2 3">BH030017</strain>
    </source>
</reference>
<evidence type="ECO:0000313" key="2">
    <source>
        <dbReference type="EMBL" id="RBW70968.1"/>
    </source>
</evidence>
<sequence>MNIPFITMQIHNLFLGIANDMRLLYECQDMFTKNFLLRQLQDKTSHLQFLTRLLINERYFLNMSRVPLQGIRPDIPSTGYPLVMIPNEGTFTKEELGKYTGENGMPAYVAVNGVVYDVTNHRAWAAATHFGLKAGNDYTNDFASCHAGQQMILNQLIPVGRLKG</sequence>
<dbReference type="Gene3D" id="3.10.120.10">
    <property type="entry name" value="Cytochrome b5-like heme/steroid binding domain"/>
    <property type="match status" value="1"/>
</dbReference>
<proteinExistence type="predicted"/>
<accession>A0A366XZH2</accession>
<dbReference type="InterPro" id="IPR036400">
    <property type="entry name" value="Cyt_B5-like_heme/steroid_sf"/>
</dbReference>
<dbReference type="EMBL" id="QOCW01000002">
    <property type="protein sequence ID" value="RBW70968.1"/>
    <property type="molecule type" value="Genomic_DNA"/>
</dbReference>
<dbReference type="OrthoDB" id="9785263at2"/>
<dbReference type="InterPro" id="IPR001199">
    <property type="entry name" value="Cyt_B5-like_heme/steroid-bd"/>
</dbReference>
<organism evidence="2 3">
    <name type="scientific">Bacillus taeanensis</name>
    <dbReference type="NCBI Taxonomy" id="273032"/>
    <lineage>
        <taxon>Bacteria</taxon>
        <taxon>Bacillati</taxon>
        <taxon>Bacillota</taxon>
        <taxon>Bacilli</taxon>
        <taxon>Bacillales</taxon>
        <taxon>Bacillaceae</taxon>
        <taxon>Bacillus</taxon>
    </lineage>
</organism>
<evidence type="ECO:0000313" key="3">
    <source>
        <dbReference type="Proteomes" id="UP000253314"/>
    </source>
</evidence>